<proteinExistence type="predicted"/>
<feature type="coiled-coil region" evidence="1">
    <location>
        <begin position="249"/>
        <end position="337"/>
    </location>
</feature>
<keyword evidence="1" id="KW-0175">Coiled coil</keyword>
<evidence type="ECO:0000313" key="4">
    <source>
        <dbReference type="Proteomes" id="UP001165060"/>
    </source>
</evidence>
<reference evidence="3 4" key="1">
    <citation type="journal article" date="2023" name="Commun. Biol.">
        <title>Genome analysis of Parmales, the sister group of diatoms, reveals the evolutionary specialization of diatoms from phago-mixotrophs to photoautotrophs.</title>
        <authorList>
            <person name="Ban H."/>
            <person name="Sato S."/>
            <person name="Yoshikawa S."/>
            <person name="Yamada K."/>
            <person name="Nakamura Y."/>
            <person name="Ichinomiya M."/>
            <person name="Sato N."/>
            <person name="Blanc-Mathieu R."/>
            <person name="Endo H."/>
            <person name="Kuwata A."/>
            <person name="Ogata H."/>
        </authorList>
    </citation>
    <scope>NUCLEOTIDE SEQUENCE [LARGE SCALE GENOMIC DNA]</scope>
</reference>
<feature type="compositionally biased region" description="Low complexity" evidence="2">
    <location>
        <begin position="11"/>
        <end position="20"/>
    </location>
</feature>
<feature type="compositionally biased region" description="Low complexity" evidence="2">
    <location>
        <begin position="104"/>
        <end position="130"/>
    </location>
</feature>
<organism evidence="3 4">
    <name type="scientific">Tetraparma gracilis</name>
    <dbReference type="NCBI Taxonomy" id="2962635"/>
    <lineage>
        <taxon>Eukaryota</taxon>
        <taxon>Sar</taxon>
        <taxon>Stramenopiles</taxon>
        <taxon>Ochrophyta</taxon>
        <taxon>Bolidophyceae</taxon>
        <taxon>Parmales</taxon>
        <taxon>Triparmaceae</taxon>
        <taxon>Tetraparma</taxon>
    </lineage>
</organism>
<feature type="region of interest" description="Disordered" evidence="2">
    <location>
        <begin position="1"/>
        <end position="20"/>
    </location>
</feature>
<comment type="caution">
    <text evidence="3">The sequence shown here is derived from an EMBL/GenBank/DDBJ whole genome shotgun (WGS) entry which is preliminary data.</text>
</comment>
<feature type="region of interest" description="Disordered" evidence="2">
    <location>
        <begin position="101"/>
        <end position="149"/>
    </location>
</feature>
<feature type="coiled-coil region" evidence="1">
    <location>
        <begin position="367"/>
        <end position="401"/>
    </location>
</feature>
<dbReference type="Proteomes" id="UP001165060">
    <property type="component" value="Unassembled WGS sequence"/>
</dbReference>
<keyword evidence="4" id="KW-1185">Reference proteome</keyword>
<evidence type="ECO:0008006" key="5">
    <source>
        <dbReference type="Google" id="ProtNLM"/>
    </source>
</evidence>
<evidence type="ECO:0000313" key="3">
    <source>
        <dbReference type="EMBL" id="GMI41775.1"/>
    </source>
</evidence>
<sequence>MPSTGKVPTMSSSSTNLSASVLKRRAKVQALADKEAERSRKSRLESLLVQKLCAKFGTRTKSDKNRVIKETVRSFLASATHIAESDLSRCEELVKEAVSMPIASSQPETSSWQQSQQEAQASKPSSSSSKKAGKKSALVLDPDDPKTNPWTVMDTLKAIEGEESMRADKIKMYADRKSMAATLDQQMSIEGVRARQLAKENAAYLAQQQRMLNEWKREQNFAETILHEKNLQMKKVRQEQIDEKKARKVKMAQDDRAKELRDIEKCKRELKKEQDQINAKKIEAMRAMEKIKLDNIENEKRLAIRKQEAANEEKRLAAEYIKRADEEQARRDKALDDRMKRYEDIGQQWADSGAGKKQREATLALERKILREAAAKEKRDMDRENNDKEMLRKNKKMMMETNKSMQAIAEAKEKALAEHEAIYASRFRREGESFGAEEALRKEKDRAKAVKHCELLKLQIVQDKTLQKRVDMSSTELSLNKDQMDKILYDPIIGSKIMSKLNEKHVMKQSVAFKYKSNVPGLSNHDDEP</sequence>
<accession>A0ABQ6N6T4</accession>
<evidence type="ECO:0000256" key="2">
    <source>
        <dbReference type="SAM" id="MobiDB-lite"/>
    </source>
</evidence>
<dbReference type="EMBL" id="BRYB01001024">
    <property type="protein sequence ID" value="GMI41775.1"/>
    <property type="molecule type" value="Genomic_DNA"/>
</dbReference>
<name>A0ABQ6N6T4_9STRA</name>
<gene>
    <name evidence="3" type="ORF">TeGR_g6279</name>
</gene>
<protein>
    <recommendedName>
        <fullName evidence="5">Trichohyalin-plectin-homology domain-containing protein</fullName>
    </recommendedName>
</protein>
<evidence type="ECO:0000256" key="1">
    <source>
        <dbReference type="SAM" id="Coils"/>
    </source>
</evidence>